<accession>A0AAD4N1P0</accession>
<name>A0AAD4N1P0_9BILA</name>
<feature type="signal peptide" evidence="1">
    <location>
        <begin position="1"/>
        <end position="24"/>
    </location>
</feature>
<organism evidence="2 3">
    <name type="scientific">Ditylenchus destructor</name>
    <dbReference type="NCBI Taxonomy" id="166010"/>
    <lineage>
        <taxon>Eukaryota</taxon>
        <taxon>Metazoa</taxon>
        <taxon>Ecdysozoa</taxon>
        <taxon>Nematoda</taxon>
        <taxon>Chromadorea</taxon>
        <taxon>Rhabditida</taxon>
        <taxon>Tylenchina</taxon>
        <taxon>Tylenchomorpha</taxon>
        <taxon>Sphaerularioidea</taxon>
        <taxon>Anguinidae</taxon>
        <taxon>Anguininae</taxon>
        <taxon>Ditylenchus</taxon>
    </lineage>
</organism>
<evidence type="ECO:0000313" key="2">
    <source>
        <dbReference type="EMBL" id="KAI1709934.1"/>
    </source>
</evidence>
<reference evidence="2" key="1">
    <citation type="submission" date="2022-01" db="EMBL/GenBank/DDBJ databases">
        <title>Genome Sequence Resource for Two Populations of Ditylenchus destructor, the Migratory Endoparasitic Phytonematode.</title>
        <authorList>
            <person name="Zhang H."/>
            <person name="Lin R."/>
            <person name="Xie B."/>
        </authorList>
    </citation>
    <scope>NUCLEOTIDE SEQUENCE</scope>
    <source>
        <strain evidence="2">BazhouSP</strain>
    </source>
</reference>
<dbReference type="EMBL" id="JAKKPZ010000028">
    <property type="protein sequence ID" value="KAI1709934.1"/>
    <property type="molecule type" value="Genomic_DNA"/>
</dbReference>
<evidence type="ECO:0000256" key="1">
    <source>
        <dbReference type="SAM" id="SignalP"/>
    </source>
</evidence>
<proteinExistence type="predicted"/>
<comment type="caution">
    <text evidence="2">The sequence shown here is derived from an EMBL/GenBank/DDBJ whole genome shotgun (WGS) entry which is preliminary data.</text>
</comment>
<protein>
    <submittedName>
        <fullName evidence="2">Uncharacterized protein</fullName>
    </submittedName>
</protein>
<keyword evidence="1" id="KW-0732">Signal</keyword>
<sequence length="81" mass="9518">MTTKTQELSFVIFFLMLLICVTDARYRMRDEPTPYGYSSFGADNPMEVFRKRRSLDSAPFRIRSVNLDDIFESRLRNDGIV</sequence>
<dbReference type="AlphaFoldDB" id="A0AAD4N1P0"/>
<dbReference type="Proteomes" id="UP001201812">
    <property type="component" value="Unassembled WGS sequence"/>
</dbReference>
<evidence type="ECO:0000313" key="3">
    <source>
        <dbReference type="Proteomes" id="UP001201812"/>
    </source>
</evidence>
<keyword evidence="3" id="KW-1185">Reference proteome</keyword>
<feature type="chain" id="PRO_5042213968" evidence="1">
    <location>
        <begin position="25"/>
        <end position="81"/>
    </location>
</feature>
<gene>
    <name evidence="2" type="ORF">DdX_10942</name>
</gene>